<dbReference type="InterPro" id="IPR016191">
    <property type="entry name" value="Ribonuclease/ribotoxin"/>
</dbReference>
<evidence type="ECO:0000259" key="12">
    <source>
        <dbReference type="Pfam" id="PF23865"/>
    </source>
</evidence>
<dbReference type="PANTHER" id="PTHR42104">
    <property type="entry name" value="EXTRACELLULAR GUANYL-SPECIFIC RIBONUCLEASE RNTA (AFU_ORTHOLOGUE AFUA_4G03230)"/>
    <property type="match status" value="1"/>
</dbReference>
<evidence type="ECO:0000256" key="4">
    <source>
        <dbReference type="ARBA" id="ARBA00022759"/>
    </source>
</evidence>
<keyword evidence="5" id="KW-0378">Hydrolase</keyword>
<accession>A0A6G1HF97</accession>
<dbReference type="EMBL" id="ML977139">
    <property type="protein sequence ID" value="KAF1991747.1"/>
    <property type="molecule type" value="Genomic_DNA"/>
</dbReference>
<sequence length="985" mass="101939">MWRTSSTLPLSLLLQCLFFSLGLSLILKPIPPIDSPGLRKRQDTSNLDPQSYEVFLWGAEESSEVVIANFTMHTPGDDENILSIEKFEGMLNSINCTNSSLVLAFKDDHAFAYAQRVWDWVNGADNHSFVMVAGPQDCGTGNREPYLISTMTYDEAENTATLHGVSSDWTGVAHSYDLHVGSIPTNVTELEKRDYNKDISADLSTTFPWSIKQKIDRLSIGLECVDCGTTGLLNMEFKISTKLKIPTGASIRLAPSGLGAHAKIKFTESGELLKAKTFLTPKPVISIPLQSITIPGGILNVGPNLDIDFGFEIGPLSGSAVVTTGASVTISDSAIFQLDLLHPSNNQFSGWTPHLETLPFDVDAKISGAMKLFAQPSVNLKAEAIGHGYEIGLKMQMPFVEAKFDAIFSSEGACDGHQIGVNAAVNLGAQLAIKASAVNNRDEPFLDVTIATASIPFAQDCWGFGPLAVESGGGETGGTSDPPPAPSSGADNSSPNTCAVGGVSGTCISTSACTGTSTAGHCPNDGPNILCCTATPSGDGEDAEANTCKVAGVSGTCIPKSSCTGTSTAGYCLDDPDGIQCCTEAPAEEEDEPNTCKVDGVAGTCISTSSCTGTSTAGFCLNDPDGIQCCTGTPAEEEEEPNNTCKVDGVAGTCISKSSCTGTSTAGYCLNDPDGIQCCTKTPAEEEEEPNTCKVDGVAGTCISKSSCTGTSTAGYCLNDPDGIQCCTKVPAEDEANTCEVGGVSGSCISTGSCTGTSTPGHCLNDPDGIQCCTPSAPSPSPSPSAPNTCKVNGVSGTCINTNLCTGTSTPNHCPNDGPDIQCCTATPCIAGGIPGTCLPTSSCTSPKISTPGFCPGATDVQCCAELPPPTTCGPRSYSARQVADAMSAGCRLHKKGQTVGNRNYPHRFNNTDTPKMVFLTAAPWFEFPLGTFSGPGGVYYDSSVGPGADRVVFADDCERAGEMTHTGAAAPGKFVGCAGTNMTT</sequence>
<evidence type="ECO:0000256" key="5">
    <source>
        <dbReference type="ARBA" id="ARBA00022801"/>
    </source>
</evidence>
<keyword evidence="4" id="KW-0255">Endonuclease</keyword>
<protein>
    <recommendedName>
        <fullName evidence="2">ribonuclease T1</fullName>
        <ecNumber evidence="2">4.6.1.24</ecNumber>
    </recommendedName>
</protein>
<dbReference type="GO" id="GO:0003723">
    <property type="term" value="F:RNA binding"/>
    <property type="evidence" value="ECO:0007669"/>
    <property type="project" value="InterPro"/>
</dbReference>
<evidence type="ECO:0000313" key="14">
    <source>
        <dbReference type="Proteomes" id="UP000800041"/>
    </source>
</evidence>
<evidence type="ECO:0000256" key="10">
    <source>
        <dbReference type="SAM" id="SignalP"/>
    </source>
</evidence>
<evidence type="ECO:0000256" key="1">
    <source>
        <dbReference type="ARBA" id="ARBA00009006"/>
    </source>
</evidence>
<dbReference type="GO" id="GO:0046589">
    <property type="term" value="F:ribonuclease T1 activity"/>
    <property type="evidence" value="ECO:0007669"/>
    <property type="project" value="UniProtKB-EC"/>
</dbReference>
<feature type="domain" description="DUF7223" evidence="12">
    <location>
        <begin position="211"/>
        <end position="461"/>
    </location>
</feature>
<dbReference type="EC" id="4.6.1.24" evidence="2"/>
<reference evidence="13" key="1">
    <citation type="journal article" date="2020" name="Stud. Mycol.">
        <title>101 Dothideomycetes genomes: a test case for predicting lifestyles and emergence of pathogens.</title>
        <authorList>
            <person name="Haridas S."/>
            <person name="Albert R."/>
            <person name="Binder M."/>
            <person name="Bloem J."/>
            <person name="Labutti K."/>
            <person name="Salamov A."/>
            <person name="Andreopoulos B."/>
            <person name="Baker S."/>
            <person name="Barry K."/>
            <person name="Bills G."/>
            <person name="Bluhm B."/>
            <person name="Cannon C."/>
            <person name="Castanera R."/>
            <person name="Culley D."/>
            <person name="Daum C."/>
            <person name="Ezra D."/>
            <person name="Gonzalez J."/>
            <person name="Henrissat B."/>
            <person name="Kuo A."/>
            <person name="Liang C."/>
            <person name="Lipzen A."/>
            <person name="Lutzoni F."/>
            <person name="Magnuson J."/>
            <person name="Mondo S."/>
            <person name="Nolan M."/>
            <person name="Ohm R."/>
            <person name="Pangilinan J."/>
            <person name="Park H.-J."/>
            <person name="Ramirez L."/>
            <person name="Alfaro M."/>
            <person name="Sun H."/>
            <person name="Tritt A."/>
            <person name="Yoshinaga Y."/>
            <person name="Zwiers L.-H."/>
            <person name="Turgeon B."/>
            <person name="Goodwin S."/>
            <person name="Spatafora J."/>
            <person name="Crous P."/>
            <person name="Grigoriev I."/>
        </authorList>
    </citation>
    <scope>NUCLEOTIDE SEQUENCE</scope>
    <source>
        <strain evidence="13">CBS 113979</strain>
    </source>
</reference>
<dbReference type="GO" id="GO:0016787">
    <property type="term" value="F:hydrolase activity"/>
    <property type="evidence" value="ECO:0007669"/>
    <property type="project" value="UniProtKB-KW"/>
</dbReference>
<dbReference type="PANTHER" id="PTHR42104:SF1">
    <property type="entry name" value="EXTRACELLULAR GUANYL-SPECIFIC RIBONUCLEASE RNTA (AFU_ORTHOLOGUE AFUA_4G03230)"/>
    <property type="match status" value="1"/>
</dbReference>
<evidence type="ECO:0000256" key="9">
    <source>
        <dbReference type="SAM" id="MobiDB-lite"/>
    </source>
</evidence>
<comment type="catalytic activity">
    <reaction evidence="8">
        <text>[RNA] containing guanosine + H2O = an [RNA fragment]-3'-guanosine-3'-phosphate + a 5'-hydroxy-ribonucleotide-3'-[RNA fragment].</text>
        <dbReference type="EC" id="4.6.1.24"/>
    </reaction>
</comment>
<feature type="signal peptide" evidence="10">
    <location>
        <begin position="1"/>
        <end position="22"/>
    </location>
</feature>
<dbReference type="AlphaFoldDB" id="A0A6G1HF97"/>
<gene>
    <name evidence="13" type="ORF">K402DRAFT_459702</name>
</gene>
<keyword evidence="14" id="KW-1185">Reference proteome</keyword>
<dbReference type="Pfam" id="PF00545">
    <property type="entry name" value="Ribonuclease"/>
    <property type="match status" value="1"/>
</dbReference>
<dbReference type="InterPro" id="IPR055647">
    <property type="entry name" value="DUF7223"/>
</dbReference>
<evidence type="ECO:0000313" key="13">
    <source>
        <dbReference type="EMBL" id="KAF1991747.1"/>
    </source>
</evidence>
<name>A0A6G1HF97_9PEZI</name>
<feature type="region of interest" description="Disordered" evidence="9">
    <location>
        <begin position="472"/>
        <end position="493"/>
    </location>
</feature>
<feature type="domain" description="DUF7029" evidence="11">
    <location>
        <begin position="75"/>
        <end position="177"/>
    </location>
</feature>
<dbReference type="OrthoDB" id="160645at2759"/>
<dbReference type="Gene3D" id="3.10.450.30">
    <property type="entry name" value="Microbial ribonucleases"/>
    <property type="match status" value="1"/>
</dbReference>
<dbReference type="Pfam" id="PF22974">
    <property type="entry name" value="DUF7029"/>
    <property type="match status" value="1"/>
</dbReference>
<dbReference type="Pfam" id="PF23865">
    <property type="entry name" value="DUF7223"/>
    <property type="match status" value="1"/>
</dbReference>
<proteinExistence type="inferred from homology"/>
<dbReference type="InterPro" id="IPR054293">
    <property type="entry name" value="DUF7029"/>
</dbReference>
<feature type="chain" id="PRO_5026088629" description="ribonuclease T1" evidence="10">
    <location>
        <begin position="23"/>
        <end position="985"/>
    </location>
</feature>
<keyword evidence="7" id="KW-0456">Lyase</keyword>
<dbReference type="InterPro" id="IPR000026">
    <property type="entry name" value="N1-like"/>
</dbReference>
<evidence type="ECO:0000256" key="6">
    <source>
        <dbReference type="ARBA" id="ARBA00023157"/>
    </source>
</evidence>
<comment type="similarity">
    <text evidence="1">Belongs to the ribonuclease N1/T1 family.</text>
</comment>
<organism evidence="13 14">
    <name type="scientific">Aulographum hederae CBS 113979</name>
    <dbReference type="NCBI Taxonomy" id="1176131"/>
    <lineage>
        <taxon>Eukaryota</taxon>
        <taxon>Fungi</taxon>
        <taxon>Dikarya</taxon>
        <taxon>Ascomycota</taxon>
        <taxon>Pezizomycotina</taxon>
        <taxon>Dothideomycetes</taxon>
        <taxon>Pleosporomycetidae</taxon>
        <taxon>Aulographales</taxon>
        <taxon>Aulographaceae</taxon>
    </lineage>
</organism>
<keyword evidence="10" id="KW-0732">Signal</keyword>
<keyword evidence="6" id="KW-1015">Disulfide bond</keyword>
<dbReference type="Proteomes" id="UP000800041">
    <property type="component" value="Unassembled WGS sequence"/>
</dbReference>
<keyword evidence="3" id="KW-0540">Nuclease</keyword>
<dbReference type="SUPFAM" id="SSF53933">
    <property type="entry name" value="Microbial ribonucleases"/>
    <property type="match status" value="1"/>
</dbReference>
<evidence type="ECO:0000256" key="8">
    <source>
        <dbReference type="ARBA" id="ARBA00034015"/>
    </source>
</evidence>
<evidence type="ECO:0000256" key="2">
    <source>
        <dbReference type="ARBA" id="ARBA00012549"/>
    </source>
</evidence>
<evidence type="ECO:0000259" key="11">
    <source>
        <dbReference type="Pfam" id="PF22974"/>
    </source>
</evidence>
<evidence type="ECO:0000256" key="3">
    <source>
        <dbReference type="ARBA" id="ARBA00022722"/>
    </source>
</evidence>
<evidence type="ECO:0000256" key="7">
    <source>
        <dbReference type="ARBA" id="ARBA00023239"/>
    </source>
</evidence>